<name>A0AAJ0HT49_9PEZI</name>
<dbReference type="EMBL" id="JAUIQD010000001">
    <property type="protein sequence ID" value="KAK3362405.1"/>
    <property type="molecule type" value="Genomic_DNA"/>
</dbReference>
<sequence>MEDHDSATADAAPIPLQPDPAVQETTFAADTAADLVLLEHEAIPENGSGPSRTTASYGAIASLTSLKPHTPSPSRALAPDLLRGLLMLLMALDHNALALHTWPHGTAYNTSELDSVPVTAWNRPIAYVIRTITHFCAPGFTFLLGMGVVYFGRSRTSERLNWGVGRMIRHFFLRAAVLVLVSEAMGFVASEGKAWFFNIVLVALAVDYLVAGLMWLAVRGVERRVAGGLLKVLPEDEGDEARRPLLRRGLSEGEGGRVEGVAPDRAIIRAADVSWHALNVALLGTAGVTIWWNVWLSPTGGHCGIDPVPILPDSVWVRFWFYGLEGPHVISGFPPMAWLSFAVLGLLYGRIILARSWSAPAITAGNALAGAAFSSIFVLTRLLRFGNLSEGCLQAPEHIGHIGNPYLASPASFFYITKYPPDVAFWAFTMAGNFFLLALFSAIPPRIASKAFHVLLVFGTSALFFYVVHIFMLFGSAVVVIAWLGHNMDSKDPWTGEPSYGVDQLWAYFGNWALCLATLYPLCRWYGAFKKTREPDSIWRFF</sequence>
<proteinExistence type="predicted"/>
<reference evidence="2" key="2">
    <citation type="submission" date="2023-06" db="EMBL/GenBank/DDBJ databases">
        <authorList>
            <consortium name="Lawrence Berkeley National Laboratory"/>
            <person name="Haridas S."/>
            <person name="Hensen N."/>
            <person name="Bonometti L."/>
            <person name="Westerberg I."/>
            <person name="Brannstrom I.O."/>
            <person name="Guillou S."/>
            <person name="Cros-Aarteil S."/>
            <person name="Calhoun S."/>
            <person name="Kuo A."/>
            <person name="Mondo S."/>
            <person name="Pangilinan J."/>
            <person name="Riley R."/>
            <person name="Labutti K."/>
            <person name="Andreopoulos B."/>
            <person name="Lipzen A."/>
            <person name="Chen C."/>
            <person name="Yanf M."/>
            <person name="Daum C."/>
            <person name="Ng V."/>
            <person name="Clum A."/>
            <person name="Steindorff A."/>
            <person name="Ohm R."/>
            <person name="Martin F."/>
            <person name="Silar P."/>
            <person name="Natvig D."/>
            <person name="Lalanne C."/>
            <person name="Gautier V."/>
            <person name="Ament-Velasquez S.L."/>
            <person name="Kruys A."/>
            <person name="Hutchinson M.I."/>
            <person name="Powell A.J."/>
            <person name="Barry K."/>
            <person name="Miller A.N."/>
            <person name="Grigoriev I.V."/>
            <person name="Debuchy R."/>
            <person name="Gladieux P."/>
            <person name="Thoren M.H."/>
            <person name="Johannesson H."/>
        </authorList>
    </citation>
    <scope>NUCLEOTIDE SEQUENCE</scope>
    <source>
        <strain evidence="2">CBS 955.72</strain>
    </source>
</reference>
<reference evidence="2" key="1">
    <citation type="journal article" date="2023" name="Mol. Phylogenet. Evol.">
        <title>Genome-scale phylogeny and comparative genomics of the fungal order Sordariales.</title>
        <authorList>
            <person name="Hensen N."/>
            <person name="Bonometti L."/>
            <person name="Westerberg I."/>
            <person name="Brannstrom I.O."/>
            <person name="Guillou S."/>
            <person name="Cros-Aarteil S."/>
            <person name="Calhoun S."/>
            <person name="Haridas S."/>
            <person name="Kuo A."/>
            <person name="Mondo S."/>
            <person name="Pangilinan J."/>
            <person name="Riley R."/>
            <person name="LaButti K."/>
            <person name="Andreopoulos B."/>
            <person name="Lipzen A."/>
            <person name="Chen C."/>
            <person name="Yan M."/>
            <person name="Daum C."/>
            <person name="Ng V."/>
            <person name="Clum A."/>
            <person name="Steindorff A."/>
            <person name="Ohm R.A."/>
            <person name="Martin F."/>
            <person name="Silar P."/>
            <person name="Natvig D.O."/>
            <person name="Lalanne C."/>
            <person name="Gautier V."/>
            <person name="Ament-Velasquez S.L."/>
            <person name="Kruys A."/>
            <person name="Hutchinson M.I."/>
            <person name="Powell A.J."/>
            <person name="Barry K."/>
            <person name="Miller A.N."/>
            <person name="Grigoriev I.V."/>
            <person name="Debuchy R."/>
            <person name="Gladieux P."/>
            <person name="Hiltunen Thoren M."/>
            <person name="Johannesson H."/>
        </authorList>
    </citation>
    <scope>NUCLEOTIDE SEQUENCE</scope>
    <source>
        <strain evidence="2">CBS 955.72</strain>
    </source>
</reference>
<feature type="transmembrane region" description="Helical" evidence="1">
    <location>
        <begin position="195"/>
        <end position="218"/>
    </location>
</feature>
<feature type="transmembrane region" description="Helical" evidence="1">
    <location>
        <begin position="329"/>
        <end position="349"/>
    </location>
</feature>
<feature type="transmembrane region" description="Helical" evidence="1">
    <location>
        <begin position="273"/>
        <end position="292"/>
    </location>
</feature>
<feature type="transmembrane region" description="Helical" evidence="1">
    <location>
        <begin position="361"/>
        <end position="380"/>
    </location>
</feature>
<comment type="caution">
    <text evidence="2">The sequence shown here is derived from an EMBL/GenBank/DDBJ whole genome shotgun (WGS) entry which is preliminary data.</text>
</comment>
<organism evidence="2 3">
    <name type="scientific">Lasiosphaeria hispida</name>
    <dbReference type="NCBI Taxonomy" id="260671"/>
    <lineage>
        <taxon>Eukaryota</taxon>
        <taxon>Fungi</taxon>
        <taxon>Dikarya</taxon>
        <taxon>Ascomycota</taxon>
        <taxon>Pezizomycotina</taxon>
        <taxon>Sordariomycetes</taxon>
        <taxon>Sordariomycetidae</taxon>
        <taxon>Sordariales</taxon>
        <taxon>Lasiosphaeriaceae</taxon>
        <taxon>Lasiosphaeria</taxon>
    </lineage>
</organism>
<feature type="transmembrane region" description="Helical" evidence="1">
    <location>
        <begin position="505"/>
        <end position="523"/>
    </location>
</feature>
<feature type="transmembrane region" description="Helical" evidence="1">
    <location>
        <begin position="423"/>
        <end position="443"/>
    </location>
</feature>
<accession>A0AAJ0HT49</accession>
<gene>
    <name evidence="2" type="ORF">B0T25DRAFT_524258</name>
</gene>
<keyword evidence="1" id="KW-0472">Membrane</keyword>
<feature type="transmembrane region" description="Helical" evidence="1">
    <location>
        <begin position="171"/>
        <end position="189"/>
    </location>
</feature>
<protein>
    <recommendedName>
        <fullName evidence="4">Heparan-alpha-glucosaminide N-acetyltransferase catalytic domain-containing protein</fullName>
    </recommendedName>
</protein>
<dbReference type="Proteomes" id="UP001275084">
    <property type="component" value="Unassembled WGS sequence"/>
</dbReference>
<evidence type="ECO:0000313" key="3">
    <source>
        <dbReference type="Proteomes" id="UP001275084"/>
    </source>
</evidence>
<keyword evidence="1" id="KW-0812">Transmembrane</keyword>
<evidence type="ECO:0008006" key="4">
    <source>
        <dbReference type="Google" id="ProtNLM"/>
    </source>
</evidence>
<keyword evidence="1" id="KW-1133">Transmembrane helix</keyword>
<keyword evidence="3" id="KW-1185">Reference proteome</keyword>
<dbReference type="PANTHER" id="PTHR40407:SF1">
    <property type="entry name" value="HEPARAN-ALPHA-GLUCOSAMINIDE N-ACETYLTRANSFERASE CATALYTIC DOMAIN-CONTAINING PROTEIN"/>
    <property type="match status" value="1"/>
</dbReference>
<dbReference type="PANTHER" id="PTHR40407">
    <property type="entry name" value="MEMBRANE PROTEIN-LIKE PROTEIN"/>
    <property type="match status" value="1"/>
</dbReference>
<evidence type="ECO:0000313" key="2">
    <source>
        <dbReference type="EMBL" id="KAK3362405.1"/>
    </source>
</evidence>
<feature type="transmembrane region" description="Helical" evidence="1">
    <location>
        <begin position="455"/>
        <end position="485"/>
    </location>
</feature>
<dbReference type="AlphaFoldDB" id="A0AAJ0HT49"/>
<evidence type="ECO:0000256" key="1">
    <source>
        <dbReference type="SAM" id="Phobius"/>
    </source>
</evidence>
<feature type="transmembrane region" description="Helical" evidence="1">
    <location>
        <begin position="125"/>
        <end position="151"/>
    </location>
</feature>